<dbReference type="KEGG" id="plum:A4R40_11995"/>
<proteinExistence type="predicted"/>
<keyword evidence="1" id="KW-0560">Oxidoreductase</keyword>
<comment type="caution">
    <text evidence="2">The sequence shown here is derived from an EMBL/GenBank/DDBJ whole genome shotgun (WGS) entry which is preliminary data.</text>
</comment>
<gene>
    <name evidence="2" type="ORF">GPY51_03700</name>
</gene>
<reference evidence="2 3" key="1">
    <citation type="submission" date="2019-12" db="EMBL/GenBank/DDBJ databases">
        <title>Engineering Photorhabdus to improve their lethality against agricultural pests.</title>
        <authorList>
            <person name="Machado R.A.R."/>
        </authorList>
    </citation>
    <scope>NUCLEOTIDE SEQUENCE [LARGE SCALE GENOMIC DNA]</scope>
    <source>
        <strain evidence="2 3">EN01</strain>
    </source>
</reference>
<dbReference type="AlphaFoldDB" id="A0A6L9JIN4"/>
<dbReference type="EMBL" id="WSFA01000006">
    <property type="protein sequence ID" value="NDL37914.1"/>
    <property type="molecule type" value="Genomic_DNA"/>
</dbReference>
<protein>
    <recommendedName>
        <fullName evidence="4">TauD/TfdA-like domain-containing protein</fullName>
    </recommendedName>
</protein>
<evidence type="ECO:0000313" key="2">
    <source>
        <dbReference type="EMBL" id="NDL37914.1"/>
    </source>
</evidence>
<dbReference type="SUPFAM" id="SSF51197">
    <property type="entry name" value="Clavaminate synthase-like"/>
    <property type="match status" value="1"/>
</dbReference>
<dbReference type="Gene3D" id="3.60.130.10">
    <property type="entry name" value="Clavaminate synthase-like"/>
    <property type="match status" value="1"/>
</dbReference>
<dbReference type="InterPro" id="IPR042098">
    <property type="entry name" value="TauD-like_sf"/>
</dbReference>
<organism evidence="2 3">
    <name type="scientific">Photorhabdus laumondii subsp. laumondii</name>
    <name type="common">Photorhabdus luminescens subsp. laumondii</name>
    <dbReference type="NCBI Taxonomy" id="141679"/>
    <lineage>
        <taxon>Bacteria</taxon>
        <taxon>Pseudomonadati</taxon>
        <taxon>Pseudomonadota</taxon>
        <taxon>Gammaproteobacteria</taxon>
        <taxon>Enterobacterales</taxon>
        <taxon>Morganellaceae</taxon>
        <taxon>Photorhabdus</taxon>
    </lineage>
</organism>
<evidence type="ECO:0000256" key="1">
    <source>
        <dbReference type="ARBA" id="ARBA00023002"/>
    </source>
</evidence>
<evidence type="ECO:0008006" key="4">
    <source>
        <dbReference type="Google" id="ProtNLM"/>
    </source>
</evidence>
<dbReference type="Proteomes" id="UP000479300">
    <property type="component" value="Unassembled WGS sequence"/>
</dbReference>
<dbReference type="RefSeq" id="WP_011146639.1">
    <property type="nucleotide sequence ID" value="NZ_CAWPGE010000001.1"/>
</dbReference>
<dbReference type="GO" id="GO:0016706">
    <property type="term" value="F:2-oxoglutarate-dependent dioxygenase activity"/>
    <property type="evidence" value="ECO:0007669"/>
    <property type="project" value="UniProtKB-ARBA"/>
</dbReference>
<evidence type="ECO:0000313" key="3">
    <source>
        <dbReference type="Proteomes" id="UP000479300"/>
    </source>
</evidence>
<sequence>MNNTKILSELSAKGWVCVDTPSYLGHSDDMFTNYIRDTIGMHTFGFRSEILGDVASILSPKEGIVQSRKKLRGHTDASFLPFDTEWKKVRGLSIIPNYVALLSICGSDVGTTVCHIEEILYHMNDDEICELSSPNYVFEWQKSFVMESNELDSSWKPILHFSDGFFQVRFSNSIKTYKTEKAKKCAIKLSSLYQRLCLKIALKTDQLLIVNNRRCIHGREFISEESFSRKLHRYYLYEKEDLVVKTDIKGIVLP</sequence>
<dbReference type="GeneID" id="48848675"/>
<name>A0A6L9JIN4_PHOLM</name>
<accession>A0A6L9JIN4</accession>